<evidence type="ECO:0000313" key="1">
    <source>
        <dbReference type="EMBL" id="TKW61304.1"/>
    </source>
</evidence>
<dbReference type="Pfam" id="PF02511">
    <property type="entry name" value="Thy1"/>
    <property type="match status" value="1"/>
</dbReference>
<dbReference type="GO" id="GO:0070402">
    <property type="term" value="F:NADPH binding"/>
    <property type="evidence" value="ECO:0007669"/>
    <property type="project" value="TreeGrafter"/>
</dbReference>
<organism evidence="1 2">
    <name type="scientific">Blastochloris viridis</name>
    <name type="common">Rhodopseudomonas viridis</name>
    <dbReference type="NCBI Taxonomy" id="1079"/>
    <lineage>
        <taxon>Bacteria</taxon>
        <taxon>Pseudomonadati</taxon>
        <taxon>Pseudomonadota</taxon>
        <taxon>Alphaproteobacteria</taxon>
        <taxon>Hyphomicrobiales</taxon>
        <taxon>Blastochloridaceae</taxon>
        <taxon>Blastochloris</taxon>
    </lineage>
</organism>
<dbReference type="SUPFAM" id="SSF69796">
    <property type="entry name" value="Thymidylate synthase-complementing protein Thy1"/>
    <property type="match status" value="1"/>
</dbReference>
<dbReference type="InterPro" id="IPR003669">
    <property type="entry name" value="Thymidylate_synthase_ThyX"/>
</dbReference>
<sequence length="473" mass="53271">MTTTNTADKQPQIFVYDDIHPEDGAMLQALYSRSPDSVVNHLEKVKSAGSGKFMSSYYVGYGHASIGDCGVTTIFIENYSMLAAKAIQDNALYSGQEASTRYLDFAAQPMYDPYNHPASKAILDGWMDLYNSSMPKVKEALAKKHPFDATQYKSEKIWQNAINARAFDILRGFLPVGCTTLFSWTTNLRQARDRLMQLKNHPLPEIRTLAQDLFKTLYAKYPNSFTGEEMGDSERYAARSAYYAEQAERDNFVSVQNLLDEERILEEDLEELEQGGMVINKTELDVAGLMDFEANAMNTRPEGANLNRRLGAYGVYQLSFLLDFGSYRDLQRHRNGICQVPLIDGGFGIYPWYLNQLKDLLGSEYAAFEAEVSRLLEAIENLPADVKATPMLNQYLYPMGTSVLTQLAYTVPQMVYVAELRSQKTVHASLRPIAQAMGRVLKGDFPDMSLYIDEDADTWTAKRGEQTIEAKVA</sequence>
<dbReference type="GO" id="GO:0004799">
    <property type="term" value="F:thymidylate synthase activity"/>
    <property type="evidence" value="ECO:0007669"/>
    <property type="project" value="TreeGrafter"/>
</dbReference>
<name>A0A6N4RE36_BLAVI</name>
<dbReference type="GO" id="GO:0050797">
    <property type="term" value="F:thymidylate synthase (FAD) activity"/>
    <property type="evidence" value="ECO:0007669"/>
    <property type="project" value="InterPro"/>
</dbReference>
<dbReference type="GO" id="GO:0050660">
    <property type="term" value="F:flavin adenine dinucleotide binding"/>
    <property type="evidence" value="ECO:0007669"/>
    <property type="project" value="InterPro"/>
</dbReference>
<dbReference type="PROSITE" id="PS51331">
    <property type="entry name" value="THYX"/>
    <property type="match status" value="1"/>
</dbReference>
<evidence type="ECO:0000313" key="2">
    <source>
        <dbReference type="Proteomes" id="UP000320948"/>
    </source>
</evidence>
<gene>
    <name evidence="1" type="ORF">DI628_01345</name>
</gene>
<comment type="caution">
    <text evidence="1">The sequence shown here is derived from an EMBL/GenBank/DDBJ whole genome shotgun (WGS) entry which is preliminary data.</text>
</comment>
<protein>
    <recommendedName>
        <fullName evidence="3">FAD-dependent thymidylate synthase</fullName>
    </recommendedName>
</protein>
<dbReference type="AlphaFoldDB" id="A0A6N4RE36"/>
<dbReference type="PANTHER" id="PTHR34934:SF1">
    <property type="entry name" value="FLAVIN-DEPENDENT THYMIDYLATE SYNTHASE"/>
    <property type="match status" value="1"/>
</dbReference>
<dbReference type="EMBL" id="VAFM01000001">
    <property type="protein sequence ID" value="TKW61304.1"/>
    <property type="molecule type" value="Genomic_DNA"/>
</dbReference>
<dbReference type="Gene3D" id="3.30.1360.170">
    <property type="match status" value="1"/>
</dbReference>
<dbReference type="Proteomes" id="UP000320948">
    <property type="component" value="Unassembled WGS sequence"/>
</dbReference>
<evidence type="ECO:0008006" key="3">
    <source>
        <dbReference type="Google" id="ProtNLM"/>
    </source>
</evidence>
<dbReference type="InterPro" id="IPR036098">
    <property type="entry name" value="Thymidylate_synthase_ThyX_sf"/>
</dbReference>
<dbReference type="GO" id="GO:0006231">
    <property type="term" value="P:dTMP biosynthetic process"/>
    <property type="evidence" value="ECO:0007669"/>
    <property type="project" value="InterPro"/>
</dbReference>
<proteinExistence type="predicted"/>
<accession>A0A6N4RE36</accession>
<dbReference type="PANTHER" id="PTHR34934">
    <property type="entry name" value="FLAVIN-DEPENDENT THYMIDYLATE SYNTHASE"/>
    <property type="match status" value="1"/>
</dbReference>
<reference evidence="1 2" key="1">
    <citation type="journal article" date="2017" name="Nat. Commun.">
        <title>In situ click chemistry generation of cyclooxygenase-2 inhibitors.</title>
        <authorList>
            <person name="Bhardwaj A."/>
            <person name="Kaur J."/>
            <person name="Wuest M."/>
            <person name="Wuest F."/>
        </authorList>
    </citation>
    <scope>NUCLEOTIDE SEQUENCE [LARGE SCALE GENOMIC DNA]</scope>
    <source>
        <strain evidence="1">S2_018_000_R2_106</strain>
    </source>
</reference>